<dbReference type="EMBL" id="KE747815">
    <property type="protein sequence ID" value="RMZ68332.1"/>
    <property type="molecule type" value="Genomic_DNA"/>
</dbReference>
<dbReference type="Proteomes" id="UP000265663">
    <property type="component" value="Unassembled WGS sequence"/>
</dbReference>
<evidence type="ECO:0000256" key="1">
    <source>
        <dbReference type="SAM" id="MobiDB-lite"/>
    </source>
</evidence>
<sequence length="352" mass="38830">MCRGKMMPNGRTGASNGIRAHDYANLITLEQELETWHSGLPDAIKWKPANLNAPPMSFFHLQLVLIQYLKEIEPFAEFDSSLGQVPAMSPPALPKTSAKHHCVNYSQNRCLEEAIFVSRILNKSRGGLKGLGTFVTNIEHASVAGATIVASILSAGDSKERIKPLKHLYSLIGTLQTMLHPASAKSVAMVLQRVIDDNGWDLLLEDDEDGLDLSSVYAQRRGRGASNDHYERVQTKRQKVTNQETSTAQRIHSERLTDDSLNTPAHTLPGAAGVIGTEVMPIDISSATTSQLDIAFDLPSQWNQENDGGCLSVRAIPDEFSVDESFLWNFISEPQFDKHLHIIRALAIKAMH</sequence>
<name>A0A3M7M1J9_9PLEO</name>
<dbReference type="AlphaFoldDB" id="A0A3M7M1J9"/>
<dbReference type="CDD" id="cd12148">
    <property type="entry name" value="fungal_TF_MHR"/>
    <property type="match status" value="1"/>
</dbReference>
<reference evidence="2 3" key="1">
    <citation type="journal article" date="2014" name="PLoS ONE">
        <title>De novo Genome Assembly of the Fungal Plant Pathogen Pyrenophora semeniperda.</title>
        <authorList>
            <person name="Soliai M.M."/>
            <person name="Meyer S.E."/>
            <person name="Udall J.A."/>
            <person name="Elzinga D.E."/>
            <person name="Hermansen R.A."/>
            <person name="Bodily P.M."/>
            <person name="Hart A.A."/>
            <person name="Coleman C.E."/>
        </authorList>
    </citation>
    <scope>NUCLEOTIDE SEQUENCE [LARGE SCALE GENOMIC DNA]</scope>
    <source>
        <strain evidence="2 3">CCB06</strain>
        <tissue evidence="2">Mycelium</tissue>
    </source>
</reference>
<protein>
    <submittedName>
        <fullName evidence="2">Nitrogen assimilation transcription factor nit-4</fullName>
    </submittedName>
</protein>
<feature type="region of interest" description="Disordered" evidence="1">
    <location>
        <begin position="236"/>
        <end position="263"/>
    </location>
</feature>
<accession>A0A3M7M1J9</accession>
<keyword evidence="3" id="KW-1185">Reference proteome</keyword>
<proteinExistence type="predicted"/>
<organism evidence="2 3">
    <name type="scientific">Pyrenophora seminiperda CCB06</name>
    <dbReference type="NCBI Taxonomy" id="1302712"/>
    <lineage>
        <taxon>Eukaryota</taxon>
        <taxon>Fungi</taxon>
        <taxon>Dikarya</taxon>
        <taxon>Ascomycota</taxon>
        <taxon>Pezizomycotina</taxon>
        <taxon>Dothideomycetes</taxon>
        <taxon>Pleosporomycetidae</taxon>
        <taxon>Pleosporales</taxon>
        <taxon>Pleosporineae</taxon>
        <taxon>Pleosporaceae</taxon>
        <taxon>Pyrenophora</taxon>
    </lineage>
</organism>
<feature type="compositionally biased region" description="Polar residues" evidence="1">
    <location>
        <begin position="240"/>
        <end position="250"/>
    </location>
</feature>
<evidence type="ECO:0000313" key="2">
    <source>
        <dbReference type="EMBL" id="RMZ68332.1"/>
    </source>
</evidence>
<evidence type="ECO:0000313" key="3">
    <source>
        <dbReference type="Proteomes" id="UP000265663"/>
    </source>
</evidence>
<gene>
    <name evidence="2" type="ORF">GMOD_00009944</name>
</gene>